<dbReference type="InterPro" id="IPR024432">
    <property type="entry name" value="Put_RecE_PDDEXK-like_dom"/>
</dbReference>
<evidence type="ECO:0000313" key="2">
    <source>
        <dbReference type="EMBL" id="GGB61388.1"/>
    </source>
</evidence>
<reference evidence="2" key="1">
    <citation type="journal article" date="2014" name="Int. J. Syst. Evol. Microbiol.">
        <title>Complete genome sequence of Corynebacterium casei LMG S-19264T (=DSM 44701T), isolated from a smear-ripened cheese.</title>
        <authorList>
            <consortium name="US DOE Joint Genome Institute (JGI-PGF)"/>
            <person name="Walter F."/>
            <person name="Albersmeier A."/>
            <person name="Kalinowski J."/>
            <person name="Ruckert C."/>
        </authorList>
    </citation>
    <scope>NUCLEOTIDE SEQUENCE</scope>
    <source>
        <strain evidence="2">CGMCC 1.15454</strain>
    </source>
</reference>
<dbReference type="Gene3D" id="3.90.320.10">
    <property type="match status" value="1"/>
</dbReference>
<feature type="domain" description="Putative exodeoxyribonuclease 8 PDDEXK-like" evidence="1">
    <location>
        <begin position="27"/>
        <end position="255"/>
    </location>
</feature>
<sequence length="271" mass="31501">MASTSQNKLLLTSSNYYCLEANRQYMSVSLLKNFIECEAQTMAVLNGEYIHPANTAMLVGSYTHAAFENDKAFERFIEEHNGSIFNTRGKKYADYAQADLMIESIKNDDFASFAMSGKKEQIYTANLFGIDWKCKIDNINHDHNFFSDLKTTQDIHKRYWSEKYDGWVSFIERWDYVLQMAIYRKIIEQNTGELYTPYIVAVSKEKPPNKAVVHFDESRFDFEYEWAEMKLERIMDLKNGKVDPVACGKCDYCKSKKKLNGTIEVGELILE</sequence>
<dbReference type="InterPro" id="IPR011604">
    <property type="entry name" value="PDDEXK-like_dom_sf"/>
</dbReference>
<protein>
    <recommendedName>
        <fullName evidence="1">Putative exodeoxyribonuclease 8 PDDEXK-like domain-containing protein</fullName>
    </recommendedName>
</protein>
<dbReference type="RefSeq" id="WP_286171334.1">
    <property type="nucleotide sequence ID" value="NZ_BMJD01000065.1"/>
</dbReference>
<evidence type="ECO:0000313" key="3">
    <source>
        <dbReference type="Proteomes" id="UP000621492"/>
    </source>
</evidence>
<dbReference type="Proteomes" id="UP000621492">
    <property type="component" value="Unassembled WGS sequence"/>
</dbReference>
<dbReference type="Pfam" id="PF12684">
    <property type="entry name" value="DUF3799"/>
    <property type="match status" value="1"/>
</dbReference>
<proteinExistence type="predicted"/>
<accession>A0A9W5X823</accession>
<gene>
    <name evidence="2" type="ORF">GCM10011409_43310</name>
</gene>
<comment type="caution">
    <text evidence="2">The sequence shown here is derived from an EMBL/GenBank/DDBJ whole genome shotgun (WGS) entry which is preliminary data.</text>
</comment>
<reference evidence="2" key="2">
    <citation type="submission" date="2020-09" db="EMBL/GenBank/DDBJ databases">
        <authorList>
            <person name="Sun Q."/>
            <person name="Zhou Y."/>
        </authorList>
    </citation>
    <scope>NUCLEOTIDE SEQUENCE</scope>
    <source>
        <strain evidence="2">CGMCC 1.15454</strain>
    </source>
</reference>
<evidence type="ECO:0000259" key="1">
    <source>
        <dbReference type="Pfam" id="PF12684"/>
    </source>
</evidence>
<dbReference type="AlphaFoldDB" id="A0A9W5X823"/>
<organism evidence="2 3">
    <name type="scientific">Lentibacillus populi</name>
    <dbReference type="NCBI Taxonomy" id="1827502"/>
    <lineage>
        <taxon>Bacteria</taxon>
        <taxon>Bacillati</taxon>
        <taxon>Bacillota</taxon>
        <taxon>Bacilli</taxon>
        <taxon>Bacillales</taxon>
        <taxon>Bacillaceae</taxon>
        <taxon>Lentibacillus</taxon>
    </lineage>
</organism>
<dbReference type="EMBL" id="BMJD01000065">
    <property type="protein sequence ID" value="GGB61388.1"/>
    <property type="molecule type" value="Genomic_DNA"/>
</dbReference>
<keyword evidence="3" id="KW-1185">Reference proteome</keyword>
<name>A0A9W5X823_9BACI</name>